<evidence type="ECO:0000259" key="7">
    <source>
        <dbReference type="PROSITE" id="PS51900"/>
    </source>
</evidence>
<evidence type="ECO:0000256" key="5">
    <source>
        <dbReference type="PROSITE-ProRule" id="PRU01248"/>
    </source>
</evidence>
<dbReference type="PROSITE" id="PS51900">
    <property type="entry name" value="CB"/>
    <property type="match status" value="1"/>
</dbReference>
<dbReference type="InterPro" id="IPR050808">
    <property type="entry name" value="Phage_Integrase"/>
</dbReference>
<dbReference type="Gene3D" id="3.30.160.390">
    <property type="entry name" value="Integrase, DNA-binding domain"/>
    <property type="match status" value="1"/>
</dbReference>
<evidence type="ECO:0000256" key="2">
    <source>
        <dbReference type="ARBA" id="ARBA00022908"/>
    </source>
</evidence>
<keyword evidence="4" id="KW-0233">DNA recombination</keyword>
<proteinExistence type="inferred from homology"/>
<dbReference type="GO" id="GO:0003677">
    <property type="term" value="F:DNA binding"/>
    <property type="evidence" value="ECO:0007669"/>
    <property type="project" value="UniProtKB-UniRule"/>
</dbReference>
<sequence>MAKRITDTSIKALVIKDKEYTYTVEEGLQLRIRPKRSSAGTGTKAWQFKYRHPVTRKVTKISMGTYPSLRLAAAKLEAAEYRKQIAEGLDPKRLKEDKRIEELRKHNDNFLAVATMWFERKRKSVSPFHAERTWRTLEKYVFDHLGALPISEISRRYAIETLRPLETDGKLSTIKRICQSLNQIMEYAVASDVIAANPLTKMIHSFEKHQVENMPTIRPELLGEFLSRLSQNENIQDKTKLLLLWQLHTIARPKEAARARWKDIDLKNNCWTIPAEEMKRRREHKVPLTEQAIDILKYIRIQSENKEFIFPGERDPNSHISIYTANAALKRSLGFKDELVAHGLRSIASTALHEQGYDTLHIEACLSHMDKNTTRASYNRSDFFEKRKVLMRWWSEYITQAHSSDRIT</sequence>
<dbReference type="InterPro" id="IPR025166">
    <property type="entry name" value="Integrase_DNA_bind_dom"/>
</dbReference>
<comment type="caution">
    <text evidence="8">The sequence shown here is derived from an EMBL/GenBank/DDBJ whole genome shotgun (WGS) entry which is preliminary data.</text>
</comment>
<comment type="similarity">
    <text evidence="1">Belongs to the 'phage' integrase family.</text>
</comment>
<dbReference type="PANTHER" id="PTHR30629:SF6">
    <property type="entry name" value="PROPHAGE INTEGRASE INTA-RELATED"/>
    <property type="match status" value="1"/>
</dbReference>
<dbReference type="OrthoDB" id="9795573at2"/>
<evidence type="ECO:0000256" key="1">
    <source>
        <dbReference type="ARBA" id="ARBA00008857"/>
    </source>
</evidence>
<organism evidence="8 9">
    <name type="scientific">Vibrio gigantis</name>
    <dbReference type="NCBI Taxonomy" id="296199"/>
    <lineage>
        <taxon>Bacteria</taxon>
        <taxon>Pseudomonadati</taxon>
        <taxon>Pseudomonadota</taxon>
        <taxon>Gammaproteobacteria</taxon>
        <taxon>Vibrionales</taxon>
        <taxon>Vibrionaceae</taxon>
        <taxon>Vibrio</taxon>
    </lineage>
</organism>
<reference evidence="8 9" key="1">
    <citation type="submission" date="2019-09" db="EMBL/GenBank/DDBJ databases">
        <title>Draft genome sequence of various Type strains from the CCUG.</title>
        <authorList>
            <person name="Pineiro-Iglesias B."/>
            <person name="Tunovic T."/>
            <person name="Unosson C."/>
            <person name="Inganas E."/>
            <person name="Ohlen M."/>
            <person name="Cardew S."/>
            <person name="Jensie-Markopoulos S."/>
            <person name="Salva-Serra F."/>
            <person name="Jaen-Luchoro D."/>
            <person name="Karlsson R."/>
            <person name="Svensson-Stadler L."/>
            <person name="Chun J."/>
            <person name="Moore E."/>
        </authorList>
    </citation>
    <scope>NUCLEOTIDE SEQUENCE [LARGE SCALE GENOMIC DNA]</scope>
    <source>
        <strain evidence="8 9">CCUG 56969T</strain>
    </source>
</reference>
<dbReference type="Pfam" id="PF00589">
    <property type="entry name" value="Phage_integrase"/>
    <property type="match status" value="1"/>
</dbReference>
<feature type="domain" description="Core-binding (CB)" evidence="7">
    <location>
        <begin position="108"/>
        <end position="189"/>
    </location>
</feature>
<dbReference type="RefSeq" id="WP_086714117.1">
    <property type="nucleotide sequence ID" value="NZ_AP025493.1"/>
</dbReference>
<gene>
    <name evidence="8" type="ORF">F4W18_04430</name>
</gene>
<protein>
    <submittedName>
        <fullName evidence="8">Tyrosine-type recombinase/integrase</fullName>
    </submittedName>
</protein>
<accession>A0A5M9P2L4</accession>
<dbReference type="InterPro" id="IPR010998">
    <property type="entry name" value="Integrase_recombinase_N"/>
</dbReference>
<evidence type="ECO:0000259" key="6">
    <source>
        <dbReference type="PROSITE" id="PS51898"/>
    </source>
</evidence>
<dbReference type="InterPro" id="IPR038488">
    <property type="entry name" value="Integrase_DNA-bd_sf"/>
</dbReference>
<dbReference type="GO" id="GO:0015074">
    <property type="term" value="P:DNA integration"/>
    <property type="evidence" value="ECO:0007669"/>
    <property type="project" value="UniProtKB-KW"/>
</dbReference>
<dbReference type="InterPro" id="IPR053876">
    <property type="entry name" value="Phage_int_M"/>
</dbReference>
<dbReference type="PROSITE" id="PS51898">
    <property type="entry name" value="TYR_RECOMBINASE"/>
    <property type="match status" value="1"/>
</dbReference>
<evidence type="ECO:0000256" key="3">
    <source>
        <dbReference type="ARBA" id="ARBA00023125"/>
    </source>
</evidence>
<dbReference type="Pfam" id="PF22022">
    <property type="entry name" value="Phage_int_M"/>
    <property type="match status" value="1"/>
</dbReference>
<keyword evidence="3 5" id="KW-0238">DNA-binding</keyword>
<dbReference type="CDD" id="cd00801">
    <property type="entry name" value="INT_P4_C"/>
    <property type="match status" value="1"/>
</dbReference>
<feature type="domain" description="Tyr recombinase" evidence="6">
    <location>
        <begin position="212"/>
        <end position="391"/>
    </location>
</feature>
<dbReference type="Gene3D" id="1.10.150.130">
    <property type="match status" value="1"/>
</dbReference>
<dbReference type="GO" id="GO:0006310">
    <property type="term" value="P:DNA recombination"/>
    <property type="evidence" value="ECO:0007669"/>
    <property type="project" value="UniProtKB-KW"/>
</dbReference>
<name>A0A5M9P2L4_9VIBR</name>
<dbReference type="AlphaFoldDB" id="A0A5M9P2L4"/>
<dbReference type="Gene3D" id="1.10.443.10">
    <property type="entry name" value="Intergrase catalytic core"/>
    <property type="match status" value="1"/>
</dbReference>
<dbReference type="InterPro" id="IPR044068">
    <property type="entry name" value="CB"/>
</dbReference>
<dbReference type="InterPro" id="IPR011010">
    <property type="entry name" value="DNA_brk_join_enz"/>
</dbReference>
<evidence type="ECO:0000313" key="8">
    <source>
        <dbReference type="EMBL" id="KAA8679486.1"/>
    </source>
</evidence>
<dbReference type="PANTHER" id="PTHR30629">
    <property type="entry name" value="PROPHAGE INTEGRASE"/>
    <property type="match status" value="1"/>
</dbReference>
<keyword evidence="9" id="KW-1185">Reference proteome</keyword>
<dbReference type="Proteomes" id="UP000322521">
    <property type="component" value="Unassembled WGS sequence"/>
</dbReference>
<evidence type="ECO:0000256" key="4">
    <source>
        <dbReference type="ARBA" id="ARBA00023172"/>
    </source>
</evidence>
<dbReference type="SUPFAM" id="SSF56349">
    <property type="entry name" value="DNA breaking-rejoining enzymes"/>
    <property type="match status" value="1"/>
</dbReference>
<keyword evidence="2" id="KW-0229">DNA integration</keyword>
<dbReference type="InterPro" id="IPR002104">
    <property type="entry name" value="Integrase_catalytic"/>
</dbReference>
<evidence type="ECO:0000313" key="9">
    <source>
        <dbReference type="Proteomes" id="UP000322521"/>
    </source>
</evidence>
<dbReference type="EMBL" id="VXJS01000002">
    <property type="protein sequence ID" value="KAA8679486.1"/>
    <property type="molecule type" value="Genomic_DNA"/>
</dbReference>
<dbReference type="Pfam" id="PF13356">
    <property type="entry name" value="Arm-DNA-bind_3"/>
    <property type="match status" value="1"/>
</dbReference>
<dbReference type="InterPro" id="IPR013762">
    <property type="entry name" value="Integrase-like_cat_sf"/>
</dbReference>